<reference evidence="2" key="1">
    <citation type="journal article" date="2020" name="Nat. Commun.">
        <title>Genome sequence of the cluster root forming white lupin.</title>
        <authorList>
            <person name="Hufnagel B."/>
            <person name="Marques A."/>
            <person name="Soriano A."/>
            <person name="Marques L."/>
            <person name="Divol F."/>
            <person name="Doumas P."/>
            <person name="Sallet E."/>
            <person name="Mancinotti D."/>
            <person name="Carrere S."/>
            <person name="Marande W."/>
            <person name="Arribat S."/>
            <person name="Keller J."/>
            <person name="Huneau C."/>
            <person name="Blein T."/>
            <person name="Aime D."/>
            <person name="Laguerre M."/>
            <person name="Taylor J."/>
            <person name="Schubert V."/>
            <person name="Nelson M."/>
            <person name="Geu-Flores F."/>
            <person name="Crespi M."/>
            <person name="Gallardo-Guerrero K."/>
            <person name="Delaux P.-M."/>
            <person name="Salse J."/>
            <person name="Berges H."/>
            <person name="Guyot R."/>
            <person name="Gouzy J."/>
            <person name="Peret B."/>
        </authorList>
    </citation>
    <scope>NUCLEOTIDE SEQUENCE [LARGE SCALE GENOMIC DNA]</scope>
    <source>
        <strain evidence="2">cv. Amiga</strain>
    </source>
</reference>
<proteinExistence type="predicted"/>
<accession>A0A6A4QX76</accession>
<comment type="caution">
    <text evidence="1">The sequence shown here is derived from an EMBL/GenBank/DDBJ whole genome shotgun (WGS) entry which is preliminary data.</text>
</comment>
<organism evidence="1 2">
    <name type="scientific">Lupinus albus</name>
    <name type="common">White lupine</name>
    <name type="synonym">Lupinus termis</name>
    <dbReference type="NCBI Taxonomy" id="3870"/>
    <lineage>
        <taxon>Eukaryota</taxon>
        <taxon>Viridiplantae</taxon>
        <taxon>Streptophyta</taxon>
        <taxon>Embryophyta</taxon>
        <taxon>Tracheophyta</taxon>
        <taxon>Spermatophyta</taxon>
        <taxon>Magnoliopsida</taxon>
        <taxon>eudicotyledons</taxon>
        <taxon>Gunneridae</taxon>
        <taxon>Pentapetalae</taxon>
        <taxon>rosids</taxon>
        <taxon>fabids</taxon>
        <taxon>Fabales</taxon>
        <taxon>Fabaceae</taxon>
        <taxon>Papilionoideae</taxon>
        <taxon>50 kb inversion clade</taxon>
        <taxon>genistoids sensu lato</taxon>
        <taxon>core genistoids</taxon>
        <taxon>Genisteae</taxon>
        <taxon>Lupinus</taxon>
    </lineage>
</organism>
<dbReference type="Proteomes" id="UP000447434">
    <property type="component" value="Chromosome 2"/>
</dbReference>
<dbReference type="AlphaFoldDB" id="A0A6A4QX76"/>
<sequence length="64" mass="7566">MKKTRKSIDKTGTYQKHPSIYREDEAYTFFFFLSDLPKSEAYSIRIRDIGRYNKGVGGNRLKQN</sequence>
<protein>
    <submittedName>
        <fullName evidence="1">Uncharacterized protein</fullName>
    </submittedName>
</protein>
<dbReference type="EMBL" id="WOCE01000002">
    <property type="protein sequence ID" value="KAE9618988.1"/>
    <property type="molecule type" value="Genomic_DNA"/>
</dbReference>
<name>A0A6A4QX76_LUPAL</name>
<gene>
    <name evidence="1" type="ORF">Lalb_Chr02g0148461</name>
</gene>
<evidence type="ECO:0000313" key="1">
    <source>
        <dbReference type="EMBL" id="KAE9618988.1"/>
    </source>
</evidence>
<keyword evidence="2" id="KW-1185">Reference proteome</keyword>
<evidence type="ECO:0000313" key="2">
    <source>
        <dbReference type="Proteomes" id="UP000447434"/>
    </source>
</evidence>